<dbReference type="PROSITE" id="PS50097">
    <property type="entry name" value="BTB"/>
    <property type="match status" value="1"/>
</dbReference>
<dbReference type="Pfam" id="PF22486">
    <property type="entry name" value="MATH_2"/>
    <property type="match status" value="1"/>
</dbReference>
<evidence type="ECO:0000313" key="3">
    <source>
        <dbReference type="EMBL" id="CAL1302137.1"/>
    </source>
</evidence>
<reference evidence="3 4" key="1">
    <citation type="submission" date="2024-04" db="EMBL/GenBank/DDBJ databases">
        <authorList>
            <person name="Rising A."/>
            <person name="Reimegard J."/>
            <person name="Sonavane S."/>
            <person name="Akerstrom W."/>
            <person name="Nylinder S."/>
            <person name="Hedman E."/>
            <person name="Kallberg Y."/>
        </authorList>
    </citation>
    <scope>NUCLEOTIDE SEQUENCE [LARGE SCALE GENOMIC DNA]</scope>
</reference>
<dbReference type="CDD" id="cd00121">
    <property type="entry name" value="MATH"/>
    <property type="match status" value="1"/>
</dbReference>
<dbReference type="InterPro" id="IPR008974">
    <property type="entry name" value="TRAF-like"/>
</dbReference>
<dbReference type="AlphaFoldDB" id="A0AAV2C2E2"/>
<evidence type="ECO:0000259" key="1">
    <source>
        <dbReference type="PROSITE" id="PS50097"/>
    </source>
</evidence>
<accession>A0AAV2C2E2</accession>
<dbReference type="Gene3D" id="1.25.40.420">
    <property type="match status" value="1"/>
</dbReference>
<dbReference type="Proteomes" id="UP001497382">
    <property type="component" value="Unassembled WGS sequence"/>
</dbReference>
<dbReference type="Gene3D" id="3.30.710.10">
    <property type="entry name" value="Potassium Channel Kv1.1, Chain A"/>
    <property type="match status" value="1"/>
</dbReference>
<dbReference type="Pfam" id="PF00651">
    <property type="entry name" value="BTB"/>
    <property type="match status" value="1"/>
</dbReference>
<proteinExistence type="predicted"/>
<dbReference type="SMART" id="SM00225">
    <property type="entry name" value="BTB"/>
    <property type="match status" value="1"/>
</dbReference>
<sequence>MACGEKCFTFIWKIENVSYCLERKKEALYSPEFVVDSINETKWCLGLYPRGTDDENYIGFHLFRDSDSKDVVRKEIRFELGFINNNGSVLKSWHAIDYDFRKSVGYGFLDFAEREEVFNTRRSEFLPQDTLTARCRIWKSDGEMAEDVCCFARTRIGVQKRSFLCKVNNFSTLESGEKFTYDIESVDHNKVLISINFSLTEGLGSEEIILFELIHQDQDIKFSILELFLLSASRNRIRCNREEFWFQDSSKTTKMFKFYFTKNKLMEMKNSYLPDDILSLHWEFAFSKGVVWNEIEDFQYACTSSDCISSNAENINNQKMMPLSHSLNGNLKSLYDENFLCDVILKTSTRTFNAHKIILSASSPVFKAMFSNDMKEKNRSFVDIEDLSDVTMNQMLLFMYTTCVEDLTWEKASHLYVAADKYDILSLKNICCSYMKDNLSASNACEVLLLSDLHADSDLKSVAQNYILQNGKLIINSEEWNNMMQSNSKLAAETLCLMFK</sequence>
<keyword evidence="4" id="KW-1185">Reference proteome</keyword>
<dbReference type="InterPro" id="IPR002083">
    <property type="entry name" value="MATH/TRAF_dom"/>
</dbReference>
<dbReference type="PANTHER" id="PTHR24413">
    <property type="entry name" value="SPECKLE-TYPE POZ PROTEIN"/>
    <property type="match status" value="1"/>
</dbReference>
<comment type="caution">
    <text evidence="3">The sequence shown here is derived from an EMBL/GenBank/DDBJ whole genome shotgun (WGS) entry which is preliminary data.</text>
</comment>
<dbReference type="PROSITE" id="PS50144">
    <property type="entry name" value="MATH"/>
    <property type="match status" value="1"/>
</dbReference>
<protein>
    <recommendedName>
        <fullName evidence="5">Speckle-type POZ protein</fullName>
    </recommendedName>
</protein>
<dbReference type="InterPro" id="IPR000210">
    <property type="entry name" value="BTB/POZ_dom"/>
</dbReference>
<feature type="domain" description="BTB" evidence="1">
    <location>
        <begin position="341"/>
        <end position="401"/>
    </location>
</feature>
<dbReference type="EMBL" id="CAXIEN010001413">
    <property type="protein sequence ID" value="CAL1302137.1"/>
    <property type="molecule type" value="Genomic_DNA"/>
</dbReference>
<name>A0AAV2C2E2_9ARAC</name>
<organism evidence="3 4">
    <name type="scientific">Larinioides sclopetarius</name>
    <dbReference type="NCBI Taxonomy" id="280406"/>
    <lineage>
        <taxon>Eukaryota</taxon>
        <taxon>Metazoa</taxon>
        <taxon>Ecdysozoa</taxon>
        <taxon>Arthropoda</taxon>
        <taxon>Chelicerata</taxon>
        <taxon>Arachnida</taxon>
        <taxon>Araneae</taxon>
        <taxon>Araneomorphae</taxon>
        <taxon>Entelegynae</taxon>
        <taxon>Araneoidea</taxon>
        <taxon>Araneidae</taxon>
        <taxon>Larinioides</taxon>
    </lineage>
</organism>
<dbReference type="SUPFAM" id="SSF49599">
    <property type="entry name" value="TRAF domain-like"/>
    <property type="match status" value="1"/>
</dbReference>
<dbReference type="InterPro" id="IPR011333">
    <property type="entry name" value="SKP1/BTB/POZ_sf"/>
</dbReference>
<feature type="domain" description="MATH" evidence="2">
    <location>
        <begin position="7"/>
        <end position="137"/>
    </location>
</feature>
<dbReference type="GO" id="GO:0030163">
    <property type="term" value="P:protein catabolic process"/>
    <property type="evidence" value="ECO:0007669"/>
    <property type="project" value="UniProtKB-ARBA"/>
</dbReference>
<evidence type="ECO:0000313" key="4">
    <source>
        <dbReference type="Proteomes" id="UP001497382"/>
    </source>
</evidence>
<dbReference type="SUPFAM" id="SSF54695">
    <property type="entry name" value="POZ domain"/>
    <property type="match status" value="1"/>
</dbReference>
<gene>
    <name evidence="3" type="ORF">LARSCL_LOCUS22927</name>
</gene>
<evidence type="ECO:0000259" key="2">
    <source>
        <dbReference type="PROSITE" id="PS50144"/>
    </source>
</evidence>
<evidence type="ECO:0008006" key="5">
    <source>
        <dbReference type="Google" id="ProtNLM"/>
    </source>
</evidence>
<dbReference type="Gene3D" id="2.60.210.10">
    <property type="entry name" value="Apoptosis, Tumor Necrosis Factor Receptor Associated Protein 2, Chain A"/>
    <property type="match status" value="1"/>
</dbReference>